<feature type="transmembrane region" description="Helical" evidence="2">
    <location>
        <begin position="278"/>
        <end position="297"/>
    </location>
</feature>
<evidence type="ECO:0000256" key="2">
    <source>
        <dbReference type="SAM" id="Phobius"/>
    </source>
</evidence>
<dbReference type="AlphaFoldDB" id="A0A517P6T7"/>
<protein>
    <submittedName>
        <fullName evidence="3">Peptidase family M50</fullName>
    </submittedName>
</protein>
<dbReference type="PANTHER" id="PTHR13325">
    <property type="entry name" value="PROTEASE M50 MEMBRANE-BOUND TRANSCRIPTION FACTOR SITE 2 PROTEASE"/>
    <property type="match status" value="1"/>
</dbReference>
<dbReference type="KEGG" id="acaf:CA12_11700"/>
<feature type="transmembrane region" description="Helical" evidence="2">
    <location>
        <begin position="419"/>
        <end position="437"/>
    </location>
</feature>
<keyword evidence="2" id="KW-1133">Transmembrane helix</keyword>
<keyword evidence="4" id="KW-1185">Reference proteome</keyword>
<feature type="transmembrane region" description="Helical" evidence="2">
    <location>
        <begin position="382"/>
        <end position="407"/>
    </location>
</feature>
<dbReference type="GO" id="GO:0004222">
    <property type="term" value="F:metalloendopeptidase activity"/>
    <property type="evidence" value="ECO:0007669"/>
    <property type="project" value="InterPro"/>
</dbReference>
<dbReference type="GO" id="GO:0031293">
    <property type="term" value="P:membrane protein intracellular domain proteolysis"/>
    <property type="evidence" value="ECO:0007669"/>
    <property type="project" value="TreeGrafter"/>
</dbReference>
<dbReference type="PANTHER" id="PTHR13325:SF3">
    <property type="entry name" value="MEMBRANE-BOUND TRANSCRIPTION FACTOR SITE-2 PROTEASE"/>
    <property type="match status" value="1"/>
</dbReference>
<gene>
    <name evidence="3" type="ORF">CA12_11700</name>
</gene>
<keyword evidence="2" id="KW-0812">Transmembrane</keyword>
<organism evidence="3 4">
    <name type="scientific">Alienimonas californiensis</name>
    <dbReference type="NCBI Taxonomy" id="2527989"/>
    <lineage>
        <taxon>Bacteria</taxon>
        <taxon>Pseudomonadati</taxon>
        <taxon>Planctomycetota</taxon>
        <taxon>Planctomycetia</taxon>
        <taxon>Planctomycetales</taxon>
        <taxon>Planctomycetaceae</taxon>
        <taxon>Alienimonas</taxon>
    </lineage>
</organism>
<feature type="transmembrane region" description="Helical" evidence="2">
    <location>
        <begin position="474"/>
        <end position="493"/>
    </location>
</feature>
<dbReference type="Proteomes" id="UP000318741">
    <property type="component" value="Chromosome"/>
</dbReference>
<keyword evidence="2" id="KW-0472">Membrane</keyword>
<dbReference type="GO" id="GO:0016020">
    <property type="term" value="C:membrane"/>
    <property type="evidence" value="ECO:0007669"/>
    <property type="project" value="InterPro"/>
</dbReference>
<dbReference type="GO" id="GO:0005737">
    <property type="term" value="C:cytoplasm"/>
    <property type="evidence" value="ECO:0007669"/>
    <property type="project" value="TreeGrafter"/>
</dbReference>
<feature type="transmembrane region" description="Helical" evidence="2">
    <location>
        <begin position="250"/>
        <end position="272"/>
    </location>
</feature>
<evidence type="ECO:0000313" key="3">
    <source>
        <dbReference type="EMBL" id="QDT15089.1"/>
    </source>
</evidence>
<dbReference type="InterPro" id="IPR001193">
    <property type="entry name" value="MBTPS2"/>
</dbReference>
<dbReference type="RefSeq" id="WP_145357923.1">
    <property type="nucleotide sequence ID" value="NZ_CP036265.1"/>
</dbReference>
<reference evidence="3 4" key="1">
    <citation type="submission" date="2019-02" db="EMBL/GenBank/DDBJ databases">
        <title>Deep-cultivation of Planctomycetes and their phenomic and genomic characterization uncovers novel biology.</title>
        <authorList>
            <person name="Wiegand S."/>
            <person name="Jogler M."/>
            <person name="Boedeker C."/>
            <person name="Pinto D."/>
            <person name="Vollmers J."/>
            <person name="Rivas-Marin E."/>
            <person name="Kohn T."/>
            <person name="Peeters S.H."/>
            <person name="Heuer A."/>
            <person name="Rast P."/>
            <person name="Oberbeckmann S."/>
            <person name="Bunk B."/>
            <person name="Jeske O."/>
            <person name="Meyerdierks A."/>
            <person name="Storesund J.E."/>
            <person name="Kallscheuer N."/>
            <person name="Luecker S."/>
            <person name="Lage O.M."/>
            <person name="Pohl T."/>
            <person name="Merkel B.J."/>
            <person name="Hornburger P."/>
            <person name="Mueller R.-W."/>
            <person name="Bruemmer F."/>
            <person name="Labrenz M."/>
            <person name="Spormann A.M."/>
            <person name="Op den Camp H."/>
            <person name="Overmann J."/>
            <person name="Amann R."/>
            <person name="Jetten M.S.M."/>
            <person name="Mascher T."/>
            <person name="Medema M.H."/>
            <person name="Devos D.P."/>
            <person name="Kaster A.-K."/>
            <person name="Ovreas L."/>
            <person name="Rohde M."/>
            <person name="Galperin M.Y."/>
            <person name="Jogler C."/>
        </authorList>
    </citation>
    <scope>NUCLEOTIDE SEQUENCE [LARGE SCALE GENOMIC DNA]</scope>
    <source>
        <strain evidence="3 4">CA12</strain>
    </source>
</reference>
<dbReference type="EMBL" id="CP036265">
    <property type="protein sequence ID" value="QDT15089.1"/>
    <property type="molecule type" value="Genomic_DNA"/>
</dbReference>
<feature type="transmembrane region" description="Helical" evidence="2">
    <location>
        <begin position="147"/>
        <end position="169"/>
    </location>
</feature>
<feature type="region of interest" description="Disordered" evidence="1">
    <location>
        <begin position="344"/>
        <end position="370"/>
    </location>
</feature>
<evidence type="ECO:0000256" key="1">
    <source>
        <dbReference type="SAM" id="MobiDB-lite"/>
    </source>
</evidence>
<feature type="compositionally biased region" description="Low complexity" evidence="1">
    <location>
        <begin position="354"/>
        <end position="365"/>
    </location>
</feature>
<feature type="transmembrane region" description="Helical" evidence="2">
    <location>
        <begin position="222"/>
        <end position="243"/>
    </location>
</feature>
<evidence type="ECO:0000313" key="4">
    <source>
        <dbReference type="Proteomes" id="UP000318741"/>
    </source>
</evidence>
<name>A0A517P6T7_9PLAN</name>
<dbReference type="OrthoDB" id="9759690at2"/>
<feature type="transmembrane region" description="Helical" evidence="2">
    <location>
        <begin position="181"/>
        <end position="202"/>
    </location>
</feature>
<accession>A0A517P6T7</accession>
<sequence length="826" mass="86970">MSAVATRRPALLPVRRREDLVVREQYFRGERRWVVKDPLARTYSHLRDEEFAVLSRLDGTATADGLRAAFARLFPGRELTGPVLAGFLAELRAGGLVTAPTGGVARAPRARWWKRVARWPASLLAIRFRGVDPTALLVPLERLVRPLFSTPALLAAAALVLSAAGLFLLNADAILAALPDVGAFLSADNLIWLLVVMGAMKVLHELGHGLTCTHFGGECRELGVMILVLAPCLYCDISDAWLLSDRRKRIATVAAGVTVEVVLASAALWLWWLAEPGLFRTLCLNVAVVGSVSTVLFNGNPLLRYDGYFVLADLLEVPNLSEEAKKAWREAIARWFRGQPRPGRYAASPPVREGGPSPLGGAPSATTLLSEEGEEPARRRWLLAYGAAAAVYRVFLTAAIAWLLFTILTPLGLRPLAEAMAVAAALGLVGTPLLAVARGLGESVRGGLDLAGGWRGAKGTDLAPTRPPIRPTRVLAAALALAGLVGVIGFLPLPETVEAPAALRPADAVRVFAVTGGTLIHALPPGAAVEAGEPVAVLEDLELDRQLAELRGRLEMIRLRRDLLAARRLEDPTAAAGLSGLDRQAASLAAQLRRREEDRERLTLRAPLAGTVVPPPLTPAPPASSGWGADDPGAALPAWTGDPLDPANRGALLAPGTLVALIAPVDPFGPPAGFDGKEGAIATAPVPAEARLVVPEAAVQRVRVGQRVRLKFAQRPGAVLTGEVTEVAAEALRSVPRELAGTAVALAAGPAAAADGLDPADPSAARPAETSYEVRVALDGQTGNGAAPAAGLLSRGVGTAKIRVAARPLLVRAWEALRRTFRFDLG</sequence>
<proteinExistence type="predicted"/>
<dbReference type="Gene3D" id="2.40.30.170">
    <property type="match status" value="1"/>
</dbReference>